<feature type="compositionally biased region" description="Basic residues" evidence="1">
    <location>
        <begin position="48"/>
        <end position="62"/>
    </location>
</feature>
<protein>
    <recommendedName>
        <fullName evidence="4">BZIP domain-containing protein</fullName>
    </recommendedName>
</protein>
<evidence type="ECO:0000313" key="2">
    <source>
        <dbReference type="EMBL" id="KAF5854105.1"/>
    </source>
</evidence>
<evidence type="ECO:0008006" key="4">
    <source>
        <dbReference type="Google" id="ProtNLM"/>
    </source>
</evidence>
<dbReference type="InterPro" id="IPR021833">
    <property type="entry name" value="DUF3425"/>
</dbReference>
<feature type="compositionally biased region" description="Low complexity" evidence="1">
    <location>
        <begin position="71"/>
        <end position="85"/>
    </location>
</feature>
<dbReference type="Pfam" id="PF11905">
    <property type="entry name" value="DUF3425"/>
    <property type="match status" value="1"/>
</dbReference>
<proteinExistence type="predicted"/>
<dbReference type="AlphaFoldDB" id="A0A8H5ZTP0"/>
<feature type="region of interest" description="Disordered" evidence="1">
    <location>
        <begin position="48"/>
        <end position="85"/>
    </location>
</feature>
<comment type="caution">
    <text evidence="2">The sequence shown here is derived from an EMBL/GenBank/DDBJ whole genome shotgun (WGS) entry which is preliminary data.</text>
</comment>
<gene>
    <name evidence="2" type="ORF">GGP41_006927</name>
</gene>
<evidence type="ECO:0000313" key="3">
    <source>
        <dbReference type="Proteomes" id="UP000624244"/>
    </source>
</evidence>
<reference evidence="2" key="1">
    <citation type="submission" date="2019-11" db="EMBL/GenBank/DDBJ databases">
        <title>Bipolaris sorokiniana Genome sequencing.</title>
        <authorList>
            <person name="Wang H."/>
        </authorList>
    </citation>
    <scope>NUCLEOTIDE SEQUENCE</scope>
</reference>
<dbReference type="Proteomes" id="UP000624244">
    <property type="component" value="Unassembled WGS sequence"/>
</dbReference>
<dbReference type="EMBL" id="WNKQ01000001">
    <property type="protein sequence ID" value="KAF5854105.1"/>
    <property type="molecule type" value="Genomic_DNA"/>
</dbReference>
<dbReference type="PANTHER" id="PTHR38116:SF1">
    <property type="entry name" value="BZIP DOMAIN-CONTAINING PROTEIN"/>
    <property type="match status" value="1"/>
</dbReference>
<dbReference type="PANTHER" id="PTHR38116">
    <property type="entry name" value="CHROMOSOME 7, WHOLE GENOME SHOTGUN SEQUENCE"/>
    <property type="match status" value="1"/>
</dbReference>
<organism evidence="2 3">
    <name type="scientific">Cochliobolus sativus</name>
    <name type="common">Common root rot and spot blotch fungus</name>
    <name type="synonym">Bipolaris sorokiniana</name>
    <dbReference type="NCBI Taxonomy" id="45130"/>
    <lineage>
        <taxon>Eukaryota</taxon>
        <taxon>Fungi</taxon>
        <taxon>Dikarya</taxon>
        <taxon>Ascomycota</taxon>
        <taxon>Pezizomycotina</taxon>
        <taxon>Dothideomycetes</taxon>
        <taxon>Pleosporomycetidae</taxon>
        <taxon>Pleosporales</taxon>
        <taxon>Pleosporineae</taxon>
        <taxon>Pleosporaceae</taxon>
        <taxon>Bipolaris</taxon>
    </lineage>
</organism>
<sequence length="326" mass="37082">MEHGSTMAVAYTPCVELQRMPHAAYIRRPGEDWAGITNPKERKRLQNRLNKRVSRQRKKRKTSHDEDDSSDAASRAASTTPDTTVSDTWTLLCSSSRSNSTTRIVPSTFSHCSEEDAARERAVLEQFAEQALRSYMTGDPCADHKLRLIQFNIINGLTRNAAVLGYQFDWLVCAAVSPFGRDGPIRDARSVTPPLESGTVPSNLVPTVVQLSIRHHPWLDLFPLPRMRDNLLLATKNFLSPEEEQELFDDIMDSGRGKHEWTGLVVWGEPWDPQNWEVSKPFLERWAWLMIGCPEILESTNRWRRLRGEKPLSTPGFIVEEVEDGD</sequence>
<accession>A0A8H5ZTP0</accession>
<name>A0A8H5ZTP0_COCSA</name>
<dbReference type="CDD" id="cd14688">
    <property type="entry name" value="bZIP_YAP"/>
    <property type="match status" value="1"/>
</dbReference>
<evidence type="ECO:0000256" key="1">
    <source>
        <dbReference type="SAM" id="MobiDB-lite"/>
    </source>
</evidence>